<name>U3A801_9SPHN</name>
<proteinExistence type="predicted"/>
<sequence>MKRAELYQKVRRAVMIDGMSRCGAAAYFGINRKAVDKMLIFPEPPQHGRSGRTYSGKLAEFTGIIDRILTEDRTVHAKQRHTGVGIFERLRDEHGFTGGITIVREYVTSARRRRRDVFIPLSHKLGHAVDADRTADQGMESAPIRAATWACCPRPAPPQAGEHQHD</sequence>
<evidence type="ECO:0008006" key="3">
    <source>
        <dbReference type="Google" id="ProtNLM"/>
    </source>
</evidence>
<dbReference type="AlphaFoldDB" id="U3A801"/>
<reference evidence="1 2" key="1">
    <citation type="submission" date="2013-09" db="EMBL/GenBank/DDBJ databases">
        <title>Whole genome shotgun sequence of Novosphingobium tardaugens NBRC 16725.</title>
        <authorList>
            <person name="Isaki S."/>
            <person name="Hosoyama A."/>
            <person name="Tsuchikane K."/>
            <person name="Katsumata H."/>
            <person name="Ando Y."/>
            <person name="Yamazaki S."/>
            <person name="Fujita N."/>
        </authorList>
    </citation>
    <scope>NUCLEOTIDE SEQUENCE [LARGE SCALE GENOMIC DNA]</scope>
    <source>
        <strain evidence="1 2">NBRC 16725</strain>
    </source>
</reference>
<dbReference type="Proteomes" id="UP000016568">
    <property type="component" value="Unassembled WGS sequence"/>
</dbReference>
<evidence type="ECO:0000313" key="2">
    <source>
        <dbReference type="Proteomes" id="UP000016568"/>
    </source>
</evidence>
<keyword evidence="2" id="KW-1185">Reference proteome</keyword>
<accession>U3A801</accession>
<dbReference type="EMBL" id="BASZ01000012">
    <property type="protein sequence ID" value="GAD50873.1"/>
    <property type="molecule type" value="Genomic_DNA"/>
</dbReference>
<protein>
    <recommendedName>
        <fullName evidence="3">Transposase</fullName>
    </recommendedName>
</protein>
<gene>
    <name evidence="1" type="ORF">NT2_12_01320</name>
</gene>
<evidence type="ECO:0000313" key="1">
    <source>
        <dbReference type="EMBL" id="GAD50873.1"/>
    </source>
</evidence>
<organism evidence="1 2">
    <name type="scientific">Caenibius tardaugens NBRC 16725</name>
    <dbReference type="NCBI Taxonomy" id="1219035"/>
    <lineage>
        <taxon>Bacteria</taxon>
        <taxon>Pseudomonadati</taxon>
        <taxon>Pseudomonadota</taxon>
        <taxon>Alphaproteobacteria</taxon>
        <taxon>Sphingomonadales</taxon>
        <taxon>Erythrobacteraceae</taxon>
        <taxon>Caenibius</taxon>
    </lineage>
</organism>
<comment type="caution">
    <text evidence="1">The sequence shown here is derived from an EMBL/GenBank/DDBJ whole genome shotgun (WGS) entry which is preliminary data.</text>
</comment>
<dbReference type="eggNOG" id="COG4584">
    <property type="taxonomic scope" value="Bacteria"/>
</dbReference>
<dbReference type="RefSeq" id="WP_021691691.1">
    <property type="nucleotide sequence ID" value="NZ_BASZ01000012.1"/>
</dbReference>